<dbReference type="Gene3D" id="3.40.50.970">
    <property type="match status" value="2"/>
</dbReference>
<reference evidence="3 4" key="1">
    <citation type="submission" date="2018-03" db="EMBL/GenBank/DDBJ databases">
        <title>Genome sequence of Moorella humiferrea DSM 23265.</title>
        <authorList>
            <person name="Poehlein A."/>
            <person name="Daniel R."/>
        </authorList>
    </citation>
    <scope>NUCLEOTIDE SEQUENCE [LARGE SCALE GENOMIC DNA]</scope>
    <source>
        <strain evidence="3 4">DSM 23265</strain>
    </source>
</reference>
<name>A0A2T0ARG8_9FIRM</name>
<evidence type="ECO:0000256" key="1">
    <source>
        <dbReference type="ARBA" id="ARBA00023002"/>
    </source>
</evidence>
<protein>
    <submittedName>
        <fullName evidence="3">Pyruvate synthase subunit PorB</fullName>
        <ecNumber evidence="3">1.2.7.1</ecNumber>
    </submittedName>
</protein>
<keyword evidence="1 3" id="KW-0560">Oxidoreductase</keyword>
<gene>
    <name evidence="3" type="primary">porB_3</name>
    <name evidence="3" type="ORF">MOHU_13680</name>
</gene>
<dbReference type="InterPro" id="IPR011766">
    <property type="entry name" value="TPP_enzyme_TPP-bd"/>
</dbReference>
<dbReference type="InterPro" id="IPR029061">
    <property type="entry name" value="THDP-binding"/>
</dbReference>
<keyword evidence="4" id="KW-1185">Reference proteome</keyword>
<dbReference type="SUPFAM" id="SSF52518">
    <property type="entry name" value="Thiamin diphosphate-binding fold (THDP-binding)"/>
    <property type="match status" value="1"/>
</dbReference>
<evidence type="ECO:0000259" key="2">
    <source>
        <dbReference type="Pfam" id="PF02775"/>
    </source>
</evidence>
<dbReference type="InterPro" id="IPR051479">
    <property type="entry name" value="PorB-like"/>
</dbReference>
<dbReference type="Pfam" id="PF02775">
    <property type="entry name" value="TPP_enzyme_C"/>
    <property type="match status" value="1"/>
</dbReference>
<dbReference type="RefSeq" id="WP_106005342.1">
    <property type="nucleotide sequence ID" value="NZ_CP136418.1"/>
</dbReference>
<evidence type="ECO:0000313" key="3">
    <source>
        <dbReference type="EMBL" id="PRR72443.1"/>
    </source>
</evidence>
<proteinExistence type="predicted"/>
<evidence type="ECO:0000313" key="4">
    <source>
        <dbReference type="Proteomes" id="UP000238415"/>
    </source>
</evidence>
<dbReference type="Proteomes" id="UP000238415">
    <property type="component" value="Unassembled WGS sequence"/>
</dbReference>
<dbReference type="GO" id="GO:0030976">
    <property type="term" value="F:thiamine pyrophosphate binding"/>
    <property type="evidence" value="ECO:0007669"/>
    <property type="project" value="InterPro"/>
</dbReference>
<accession>A0A2T0ARG8</accession>
<dbReference type="OrthoDB" id="9794954at2"/>
<dbReference type="AlphaFoldDB" id="A0A2T0ARG8"/>
<dbReference type="EMBL" id="PVXM01000028">
    <property type="protein sequence ID" value="PRR72443.1"/>
    <property type="molecule type" value="Genomic_DNA"/>
</dbReference>
<organism evidence="3 4">
    <name type="scientific">Neomoorella humiferrea</name>
    <dbReference type="NCBI Taxonomy" id="676965"/>
    <lineage>
        <taxon>Bacteria</taxon>
        <taxon>Bacillati</taxon>
        <taxon>Bacillota</taxon>
        <taxon>Clostridia</taxon>
        <taxon>Neomoorellales</taxon>
        <taxon>Neomoorellaceae</taxon>
        <taxon>Neomoorella</taxon>
    </lineage>
</organism>
<dbReference type="PANTHER" id="PTHR42897:SF1">
    <property type="entry name" value="2-OXOACID OXIDOREDUCTASE (FERREDOXIN)"/>
    <property type="match status" value="1"/>
</dbReference>
<dbReference type="EC" id="1.2.7.1" evidence="3"/>
<sequence>MEVYKTLAEIPQDELFTGGHGGCRGCGAALAVRQAMKALGPRTIINIPASCMATIGGSGLTTAWMVPFYHSLFECAPAVASGIRAALDIQGIKDVNVVSWAGDAGTADIGFQALTGAAERQENIIHVCYDNETYMNTGGQAGSVTPYQAVTPDTPTGKPTPRKDMLAIMAAHRPAYLATASVAYPLDLIQKFQKAKAIQGFRYIHILAPCFRGWGIREDQTVQLARMAVECGLWQLYEEVDGRRRVTVIPERRIPVREYLKLQGRFKNIDEATVAALQAEADRRFREVQS</sequence>
<comment type="caution">
    <text evidence="3">The sequence shown here is derived from an EMBL/GenBank/DDBJ whole genome shotgun (WGS) entry which is preliminary data.</text>
</comment>
<dbReference type="PANTHER" id="PTHR42897">
    <property type="entry name" value="PYRUVATE SYNTHASE SUBUNIT PORB"/>
    <property type="match status" value="1"/>
</dbReference>
<feature type="domain" description="Thiamine pyrophosphate enzyme TPP-binding" evidence="2">
    <location>
        <begin position="62"/>
        <end position="206"/>
    </location>
</feature>
<dbReference type="GO" id="GO:0019164">
    <property type="term" value="F:pyruvate synthase activity"/>
    <property type="evidence" value="ECO:0007669"/>
    <property type="project" value="UniProtKB-EC"/>
</dbReference>
<keyword evidence="3" id="KW-0670">Pyruvate</keyword>